<evidence type="ECO:0000313" key="2">
    <source>
        <dbReference type="EMBL" id="KAB1258778.1"/>
    </source>
</evidence>
<evidence type="ECO:0000256" key="1">
    <source>
        <dbReference type="SAM" id="MobiDB-lite"/>
    </source>
</evidence>
<protein>
    <submittedName>
        <fullName evidence="2">Uncharacterized protein</fullName>
    </submittedName>
</protein>
<feature type="compositionally biased region" description="Polar residues" evidence="1">
    <location>
        <begin position="21"/>
        <end position="31"/>
    </location>
</feature>
<feature type="compositionally biased region" description="Polar residues" evidence="1">
    <location>
        <begin position="49"/>
        <end position="61"/>
    </location>
</feature>
<feature type="compositionally biased region" description="Polar residues" evidence="1">
    <location>
        <begin position="1"/>
        <end position="13"/>
    </location>
</feature>
<dbReference type="AlphaFoldDB" id="A0A5N4CIP0"/>
<sequence>MASVNSASRTHYASSIPVPRTASQTRMQTPAASPRLQPRQAGLALRAISFSSAHQQSQPVTATVAPFQYRAQTDQEPGPLRQGSWASDGYSGPPGGTEESLSCMDPHQQATPMRPPPHSLL</sequence>
<evidence type="ECO:0000313" key="3">
    <source>
        <dbReference type="Proteomes" id="UP000299084"/>
    </source>
</evidence>
<dbReference type="STRING" id="9838.ENSCDRP00005031576"/>
<dbReference type="EMBL" id="JWIN03000023">
    <property type="protein sequence ID" value="KAB1258778.1"/>
    <property type="molecule type" value="Genomic_DNA"/>
</dbReference>
<keyword evidence="3" id="KW-1185">Reference proteome</keyword>
<accession>A0A5N4CIP0</accession>
<comment type="caution">
    <text evidence="2">The sequence shown here is derived from an EMBL/GenBank/DDBJ whole genome shotgun (WGS) entry which is preliminary data.</text>
</comment>
<gene>
    <name evidence="2" type="ORF">Cadr_000023034</name>
</gene>
<reference evidence="2 3" key="1">
    <citation type="journal article" date="2019" name="Mol. Ecol. Resour.">
        <title>Improving Illumina assemblies with Hi-C and long reads: an example with the North African dromedary.</title>
        <authorList>
            <person name="Elbers J.P."/>
            <person name="Rogers M.F."/>
            <person name="Perelman P.L."/>
            <person name="Proskuryakova A.A."/>
            <person name="Serdyukova N.A."/>
            <person name="Johnson W.E."/>
            <person name="Horin P."/>
            <person name="Corander J."/>
            <person name="Murphy D."/>
            <person name="Burger P.A."/>
        </authorList>
    </citation>
    <scope>NUCLEOTIDE SEQUENCE [LARGE SCALE GENOMIC DNA]</scope>
    <source>
        <strain evidence="2">Drom800</strain>
        <tissue evidence="2">Blood</tissue>
    </source>
</reference>
<proteinExistence type="predicted"/>
<name>A0A5N4CIP0_CAMDR</name>
<organism evidence="2 3">
    <name type="scientific">Camelus dromedarius</name>
    <name type="common">Dromedary</name>
    <name type="synonym">Arabian camel</name>
    <dbReference type="NCBI Taxonomy" id="9838"/>
    <lineage>
        <taxon>Eukaryota</taxon>
        <taxon>Metazoa</taxon>
        <taxon>Chordata</taxon>
        <taxon>Craniata</taxon>
        <taxon>Vertebrata</taxon>
        <taxon>Euteleostomi</taxon>
        <taxon>Mammalia</taxon>
        <taxon>Eutheria</taxon>
        <taxon>Laurasiatheria</taxon>
        <taxon>Artiodactyla</taxon>
        <taxon>Tylopoda</taxon>
        <taxon>Camelidae</taxon>
        <taxon>Camelus</taxon>
    </lineage>
</organism>
<dbReference type="Proteomes" id="UP000299084">
    <property type="component" value="Unassembled WGS sequence"/>
</dbReference>
<feature type="region of interest" description="Disordered" evidence="1">
    <location>
        <begin position="1"/>
        <end position="121"/>
    </location>
</feature>